<gene>
    <name evidence="1" type="ORF">MB824_05135</name>
</gene>
<organism evidence="1 2">
    <name type="scientific">Kingella pumchi</name>
    <dbReference type="NCBI Taxonomy" id="2779506"/>
    <lineage>
        <taxon>Bacteria</taxon>
        <taxon>Pseudomonadati</taxon>
        <taxon>Pseudomonadota</taxon>
        <taxon>Betaproteobacteria</taxon>
        <taxon>Neisseriales</taxon>
        <taxon>Neisseriaceae</taxon>
        <taxon>Kingella</taxon>
    </lineage>
</organism>
<accession>A0ABS9NM53</accession>
<protein>
    <submittedName>
        <fullName evidence="1">Uncharacterized protein</fullName>
    </submittedName>
</protein>
<name>A0ABS9NM53_9NEIS</name>
<proteinExistence type="predicted"/>
<dbReference type="RefSeq" id="WP_238746520.1">
    <property type="nucleotide sequence ID" value="NZ_JAKOOW010000022.1"/>
</dbReference>
<evidence type="ECO:0000313" key="2">
    <source>
        <dbReference type="Proteomes" id="UP001298424"/>
    </source>
</evidence>
<keyword evidence="2" id="KW-1185">Reference proteome</keyword>
<evidence type="ECO:0000313" key="1">
    <source>
        <dbReference type="EMBL" id="MCG6503878.1"/>
    </source>
</evidence>
<comment type="caution">
    <text evidence="1">The sequence shown here is derived from an EMBL/GenBank/DDBJ whole genome shotgun (WGS) entry which is preliminary data.</text>
</comment>
<dbReference type="InterPro" id="IPR038165">
    <property type="entry name" value="FlgT_C_sf"/>
</dbReference>
<dbReference type="EMBL" id="JAKOOW010000022">
    <property type="protein sequence ID" value="MCG6503878.1"/>
    <property type="molecule type" value="Genomic_DNA"/>
</dbReference>
<dbReference type="Gene3D" id="2.40.10.410">
    <property type="entry name" value="FlgT, C-terminal domain"/>
    <property type="match status" value="1"/>
</dbReference>
<reference evidence="1 2" key="1">
    <citation type="submission" date="2022-02" db="EMBL/GenBank/DDBJ databases">
        <title>Genome sequence data of Kingella unionensis sp. nov. strain CICC 24913 (CCUG 75125).</title>
        <authorList>
            <person name="Xiao M."/>
        </authorList>
    </citation>
    <scope>NUCLEOTIDE SEQUENCE [LARGE SCALE GENOMIC DNA]</scope>
    <source>
        <strain evidence="1 2">CICC 24913</strain>
    </source>
</reference>
<sequence length="142" mass="15764">MSNNRYFAQIVDIIDNLNVVMNAGENRGVKIGNQFLIVGIGKEIFDPDTEESLGFVEIIKGNVKVVHVQEKMATLQSTDLIKKPDVREITKVSKLHEGRDALTRILGNLSPSQTTTEIIKPQEANLKALNNVEIGDKIILIK</sequence>
<dbReference type="Proteomes" id="UP001298424">
    <property type="component" value="Unassembled WGS sequence"/>
</dbReference>